<feature type="region of interest" description="Disordered" evidence="1">
    <location>
        <begin position="288"/>
        <end position="364"/>
    </location>
</feature>
<dbReference type="Gene3D" id="3.40.50.300">
    <property type="entry name" value="P-loop containing nucleotide triphosphate hydrolases"/>
    <property type="match status" value="1"/>
</dbReference>
<evidence type="ECO:0000313" key="4">
    <source>
        <dbReference type="Proteomes" id="UP000219602"/>
    </source>
</evidence>
<dbReference type="InterPro" id="IPR027417">
    <property type="entry name" value="P-loop_NTPase"/>
</dbReference>
<dbReference type="Proteomes" id="UP000219602">
    <property type="component" value="Chromosome 2"/>
</dbReference>
<evidence type="ECO:0000313" key="3">
    <source>
        <dbReference type="EMBL" id="PCD43126.1"/>
    </source>
</evidence>
<evidence type="ECO:0000256" key="2">
    <source>
        <dbReference type="SAM" id="Phobius"/>
    </source>
</evidence>
<accession>A0A2H3HLQ3</accession>
<evidence type="ECO:0000256" key="1">
    <source>
        <dbReference type="SAM" id="MobiDB-lite"/>
    </source>
</evidence>
<dbReference type="EMBL" id="MABQ02000002">
    <property type="protein sequence ID" value="PCD43126.1"/>
    <property type="molecule type" value="Genomic_DNA"/>
</dbReference>
<feature type="transmembrane region" description="Helical" evidence="2">
    <location>
        <begin position="242"/>
        <end position="266"/>
    </location>
</feature>
<gene>
    <name evidence="3" type="ORF">AU210_002228</name>
</gene>
<reference evidence="3 4" key="1">
    <citation type="journal article" date="2016" name="Environ. Microbiol.">
        <title>Effector profiles distinguish formae speciales of Fusarium oxysporum.</title>
        <authorList>
            <person name="van Dam P."/>
            <person name="Fokkens L."/>
            <person name="Schmidt S.M."/>
            <person name="Linmans J.H."/>
            <person name="Kistler H.C."/>
            <person name="Ma L.J."/>
            <person name="Rep M."/>
        </authorList>
    </citation>
    <scope>NUCLEOTIDE SEQUENCE [LARGE SCALE GENOMIC DNA]</scope>
    <source>
        <strain evidence="3 4">Forc016</strain>
    </source>
</reference>
<comment type="caution">
    <text evidence="3">The sequence shown here is derived from an EMBL/GenBank/DDBJ whole genome shotgun (WGS) entry which is preliminary data.</text>
</comment>
<dbReference type="PANTHER" id="PTHR36978">
    <property type="entry name" value="P-LOOP CONTAINING NUCLEOTIDE TRIPHOSPHATE HYDROLASE"/>
    <property type="match status" value="1"/>
</dbReference>
<protein>
    <submittedName>
        <fullName evidence="3">Uncharacterized protein</fullName>
    </submittedName>
</protein>
<reference evidence="3 4" key="2">
    <citation type="journal article" date="2017" name="Sci. Rep.">
        <title>A mobile pathogenicity chromosome in Fusarium oxysporum for infection of multiple cucurbit species.</title>
        <authorList>
            <person name="van Dam P."/>
            <person name="Fokkens L."/>
            <person name="Ayukawa Y."/>
            <person name="van der Gragt M."/>
            <person name="Ter Horst A."/>
            <person name="Brankovics B."/>
            <person name="Houterman P.M."/>
            <person name="Arie T."/>
            <person name="Rep M."/>
        </authorList>
    </citation>
    <scope>NUCLEOTIDE SEQUENCE [LARGE SCALE GENOMIC DNA]</scope>
    <source>
        <strain evidence="3 4">Forc016</strain>
    </source>
</reference>
<dbReference type="AlphaFoldDB" id="A0A2H3HLQ3"/>
<keyword evidence="2" id="KW-0472">Membrane</keyword>
<organism evidence="3 4">
    <name type="scientific">Fusarium oxysporum f. sp. radicis-cucumerinum</name>
    <dbReference type="NCBI Taxonomy" id="327505"/>
    <lineage>
        <taxon>Eukaryota</taxon>
        <taxon>Fungi</taxon>
        <taxon>Dikarya</taxon>
        <taxon>Ascomycota</taxon>
        <taxon>Pezizomycotina</taxon>
        <taxon>Sordariomycetes</taxon>
        <taxon>Hypocreomycetidae</taxon>
        <taxon>Hypocreales</taxon>
        <taxon>Nectriaceae</taxon>
        <taxon>Fusarium</taxon>
        <taxon>Fusarium oxysporum species complex</taxon>
    </lineage>
</organism>
<dbReference type="SUPFAM" id="SSF52540">
    <property type="entry name" value="P-loop containing nucleoside triphosphate hydrolases"/>
    <property type="match status" value="1"/>
</dbReference>
<dbReference type="PANTHER" id="PTHR36978:SF4">
    <property type="entry name" value="P-LOOP CONTAINING NUCLEOSIDE TRIPHOSPHATE HYDROLASE PROTEIN"/>
    <property type="match status" value="1"/>
</dbReference>
<keyword evidence="2" id="KW-0812">Transmembrane</keyword>
<name>A0A2H3HLQ3_FUSOX</name>
<keyword evidence="2" id="KW-1133">Transmembrane helix</keyword>
<feature type="compositionally biased region" description="Polar residues" evidence="1">
    <location>
        <begin position="295"/>
        <end position="309"/>
    </location>
</feature>
<dbReference type="Pfam" id="PF17784">
    <property type="entry name" value="Sulfotransfer_4"/>
    <property type="match status" value="1"/>
</dbReference>
<dbReference type="InterPro" id="IPR040632">
    <property type="entry name" value="Sulfotransfer_4"/>
</dbReference>
<sequence length="364" mass="41121">MSNTTTPKPKRDMKVLCLGLPRTGTASMAEALTVLGYKDVFHGLKILDDKEAWKNLERATDASFPNLPTYTGKPFTREQWDEIWGECEATTDVASIYAPRLIETYPDAKVILVIRDFEPWFKSVDESVLKQLWNPIAEFSIKFVEPLLGSRAGPAARKQMLGLFQAETVEETRKNSRETYDRHHRVIREMVPKGQLLEYRMGQGWEPICEFLDKPVPEKEFPWVNEAAELRRIVKEKVKSNIVDAAMVVMPWAGAAAALGAGYWMMYKSNQNQQTEGVRTGDRIDSLVENVPGVPSSQSKPSNTPSYQNDMHKSPGATLDAARAPPSALKEHLGEPIIEHDYPHESSTKRHSSVSHQEEHYNLN</sequence>
<feature type="compositionally biased region" description="Basic and acidic residues" evidence="1">
    <location>
        <begin position="329"/>
        <end position="348"/>
    </location>
</feature>
<proteinExistence type="predicted"/>
<dbReference type="STRING" id="327505.A0A2H3HLQ3"/>